<dbReference type="PROSITE" id="PS51257">
    <property type="entry name" value="PROKAR_LIPOPROTEIN"/>
    <property type="match status" value="1"/>
</dbReference>
<reference evidence="3" key="1">
    <citation type="submission" date="2023-07" db="EMBL/GenBank/DDBJ databases">
        <title>Genomic Encyclopedia of Type Strains, Phase IV (KMG-IV): sequencing the most valuable type-strain genomes for metagenomic binning, comparative biology and taxonomic classification.</title>
        <authorList>
            <person name="Goeker M."/>
        </authorList>
    </citation>
    <scope>NUCLEOTIDE SEQUENCE [LARGE SCALE GENOMIC DNA]</scope>
    <source>
        <strain evidence="3">DSM 21204</strain>
    </source>
</reference>
<comment type="caution">
    <text evidence="3">The sequence shown here is derived from an EMBL/GenBank/DDBJ whole genome shotgun (WGS) entry which is preliminary data.</text>
</comment>
<dbReference type="Proteomes" id="UP001240643">
    <property type="component" value="Unassembled WGS sequence"/>
</dbReference>
<feature type="compositionally biased region" description="Low complexity" evidence="1">
    <location>
        <begin position="43"/>
        <end position="58"/>
    </location>
</feature>
<evidence type="ECO:0000313" key="4">
    <source>
        <dbReference type="Proteomes" id="UP001240643"/>
    </source>
</evidence>
<keyword evidence="4" id="KW-1185">Reference proteome</keyword>
<protein>
    <submittedName>
        <fullName evidence="3">Uncharacterized membrane protein/ElaB/YqjD/DUF883 family membrane-anchored ribosome-binding protein</fullName>
    </submittedName>
</protein>
<sequence>MKKLKFIQKNKLWLASLGVATTSSLVLAACGAQSGVNNSSNTPSDNASDSSNKNANPPSQDPKTDANKKTHQPQVPVVPTATEEQKKFAEAVLQTPGLSSIIKNNLNDWKNSITTQLAKVTLIDDFNQEKVKDSETALGKTADTAADSDAATVFALVKTLSNNVNSAQETTIKDEQKKPFQDALRKVSDGAEDLLKKFQELPKKDDAKKLKNLQTQLTTAIDNFLKSTEANVQTQLTALVTAKNTYEAEVKLVAARLVNVERSAFILDSATSELDNFVNNDVTTFLQGTDGSTHTTTLNRLVTKVRTGVLGEAGKDLWTTGNDELTAERNAPANTAAKSTKLYTIIVGLADQSVAWNQINNEIKSLTYNQALLSKLASAVNLLALHVENPTPLDVARLNAYLTKDSANVAKLLSQTGDNGIKNVLEKIANGVQSYQTYLVAGSTTNALAKLVQDLKSLHDGITDTSKTADKTKINAFKTQAEALVTKFIAFKKKWNKLQPNLWTTNQSTIFYPLLQQATALNQTIGVSKNYGNVLEVVSAVESLGNHIQKITSATEAVPATQTEQNKNTAPLMRALEVIITDIKGTSEGTFGKALDDFSKITGLSTDNQNKLNAIAKNSDKSGYVYTDLVNGTTKSGANHAKLSFEQLKTELVKLQWGNNKQLTTVQNLLSSQLRPNAGSQTANLNDHLATLFNNGTVLVDNENH</sequence>
<dbReference type="EMBL" id="JAUSWO010000001">
    <property type="protein sequence ID" value="MDQ0513853.1"/>
    <property type="molecule type" value="Genomic_DNA"/>
</dbReference>
<gene>
    <name evidence="3" type="ORF">J2Z62_000291</name>
</gene>
<feature type="region of interest" description="Disordered" evidence="1">
    <location>
        <begin position="34"/>
        <end position="83"/>
    </location>
</feature>
<evidence type="ECO:0000256" key="1">
    <source>
        <dbReference type="SAM" id="MobiDB-lite"/>
    </source>
</evidence>
<feature type="signal peptide" evidence="2">
    <location>
        <begin position="1"/>
        <end position="28"/>
    </location>
</feature>
<accession>A0ABU0LZ22</accession>
<feature type="chain" id="PRO_5045919838" evidence="2">
    <location>
        <begin position="29"/>
        <end position="705"/>
    </location>
</feature>
<name>A0ABU0LZ22_9BACT</name>
<evidence type="ECO:0000313" key="3">
    <source>
        <dbReference type="EMBL" id="MDQ0513853.1"/>
    </source>
</evidence>
<organism evidence="3 4">
    <name type="scientific">Mycoplasmoides fastidiosum</name>
    <dbReference type="NCBI Taxonomy" id="92758"/>
    <lineage>
        <taxon>Bacteria</taxon>
        <taxon>Bacillati</taxon>
        <taxon>Mycoplasmatota</taxon>
        <taxon>Mycoplasmoidales</taxon>
        <taxon>Mycoplasmoidaceae</taxon>
        <taxon>Mycoplasmoides</taxon>
    </lineage>
</organism>
<proteinExistence type="predicted"/>
<keyword evidence="2" id="KW-0732">Signal</keyword>
<dbReference type="RefSeq" id="WP_256547452.1">
    <property type="nucleotide sequence ID" value="NZ_CP101809.1"/>
</dbReference>
<evidence type="ECO:0000256" key="2">
    <source>
        <dbReference type="SAM" id="SignalP"/>
    </source>
</evidence>